<comment type="caution">
    <text evidence="5">The sequence shown here is derived from an EMBL/GenBank/DDBJ whole genome shotgun (WGS) entry which is preliminary data.</text>
</comment>
<reference evidence="5" key="1">
    <citation type="submission" date="2019-07" db="EMBL/GenBank/DDBJ databases">
        <authorList>
            <person name="Dittberner H."/>
        </authorList>
    </citation>
    <scope>NUCLEOTIDE SEQUENCE [LARGE SCALE GENOMIC DNA]</scope>
</reference>
<dbReference type="AlphaFoldDB" id="A0A565ATV7"/>
<accession>A0A565ATV7</accession>
<dbReference type="InterPro" id="IPR000863">
    <property type="entry name" value="Sulfotransferase_dom"/>
</dbReference>
<evidence type="ECO:0000256" key="1">
    <source>
        <dbReference type="ARBA" id="ARBA00005771"/>
    </source>
</evidence>
<evidence type="ECO:0000256" key="3">
    <source>
        <dbReference type="RuleBase" id="RU361155"/>
    </source>
</evidence>
<dbReference type="GO" id="GO:0008146">
    <property type="term" value="F:sulfotransferase activity"/>
    <property type="evidence" value="ECO:0007669"/>
    <property type="project" value="InterPro"/>
</dbReference>
<feature type="domain" description="Sulfotransferase" evidence="4">
    <location>
        <begin position="62"/>
        <end position="323"/>
    </location>
</feature>
<dbReference type="EC" id="2.8.2.-" evidence="3"/>
<dbReference type="PANTHER" id="PTHR11783">
    <property type="entry name" value="SULFOTRANSFERASE SULT"/>
    <property type="match status" value="1"/>
</dbReference>
<proteinExistence type="inferred from homology"/>
<dbReference type="Proteomes" id="UP000489600">
    <property type="component" value="Unassembled WGS sequence"/>
</dbReference>
<evidence type="ECO:0000313" key="6">
    <source>
        <dbReference type="Proteomes" id="UP000489600"/>
    </source>
</evidence>
<dbReference type="EMBL" id="CABITT030000001">
    <property type="protein sequence ID" value="VVA92838.1"/>
    <property type="molecule type" value="Genomic_DNA"/>
</dbReference>
<dbReference type="Pfam" id="PF00685">
    <property type="entry name" value="Sulfotransfer_1"/>
    <property type="match status" value="1"/>
</dbReference>
<dbReference type="Gene3D" id="3.40.50.300">
    <property type="entry name" value="P-loop containing nucleotide triphosphate hydrolases"/>
    <property type="match status" value="1"/>
</dbReference>
<dbReference type="SUPFAM" id="SSF52540">
    <property type="entry name" value="P-loop containing nucleoside triphosphate hydrolases"/>
    <property type="match status" value="1"/>
</dbReference>
<evidence type="ECO:0000313" key="5">
    <source>
        <dbReference type="EMBL" id="VVA92838.1"/>
    </source>
</evidence>
<protein>
    <recommendedName>
        <fullName evidence="3">Sulfotransferase</fullName>
        <ecNumber evidence="3">2.8.2.-</ecNumber>
    </recommendedName>
</protein>
<dbReference type="OrthoDB" id="205623at2759"/>
<keyword evidence="2 3" id="KW-0808">Transferase</keyword>
<dbReference type="InterPro" id="IPR027417">
    <property type="entry name" value="P-loop_NTPase"/>
</dbReference>
<name>A0A565ATV7_9BRAS</name>
<organism evidence="5 6">
    <name type="scientific">Arabis nemorensis</name>
    <dbReference type="NCBI Taxonomy" id="586526"/>
    <lineage>
        <taxon>Eukaryota</taxon>
        <taxon>Viridiplantae</taxon>
        <taxon>Streptophyta</taxon>
        <taxon>Embryophyta</taxon>
        <taxon>Tracheophyta</taxon>
        <taxon>Spermatophyta</taxon>
        <taxon>Magnoliopsida</taxon>
        <taxon>eudicotyledons</taxon>
        <taxon>Gunneridae</taxon>
        <taxon>Pentapetalae</taxon>
        <taxon>rosids</taxon>
        <taxon>malvids</taxon>
        <taxon>Brassicales</taxon>
        <taxon>Brassicaceae</taxon>
        <taxon>Arabideae</taxon>
        <taxon>Arabis</taxon>
    </lineage>
</organism>
<comment type="similarity">
    <text evidence="1 3">Belongs to the sulfotransferase 1 family.</text>
</comment>
<sequence>MDEKEITMNQQRDDQETISLISSLPSDRDFHSNKLFNYQRCWYDKKTLQGILNFQRGFEPQDTDIIVASFPKSGTTWLKALTVALLERSKHSSDDHPLLSDNPHGLVPVLELRLYTESSKPDLTSFSSSPRLFATHVPFHTLQEALKGSPCKVVYIWRNVKDALVSVWYFECANLKIEDKDERRSMLESMFESFCTGVSFYGPFWEHVLSYWKGNLEDPKHVCFMRYEELKKEPHVHVKKLAQFLGCPFTLEEEESGYVEEILDLCSLGHLKNLEINKTGKTGRGVDHKNFFRKGEVGDSKNYLTPEMEKRIDMIIEEKFRDSCLKF</sequence>
<evidence type="ECO:0000259" key="4">
    <source>
        <dbReference type="Pfam" id="PF00685"/>
    </source>
</evidence>
<evidence type="ECO:0000256" key="2">
    <source>
        <dbReference type="ARBA" id="ARBA00022679"/>
    </source>
</evidence>
<keyword evidence="6" id="KW-1185">Reference proteome</keyword>
<gene>
    <name evidence="5" type="ORF">ANE_LOCUS3283</name>
</gene>